<keyword evidence="2" id="KW-1185">Reference proteome</keyword>
<organism evidence="1 2">
    <name type="scientific">Clostridium amylolyticum</name>
    <dbReference type="NCBI Taxonomy" id="1121298"/>
    <lineage>
        <taxon>Bacteria</taxon>
        <taxon>Bacillati</taxon>
        <taxon>Bacillota</taxon>
        <taxon>Clostridia</taxon>
        <taxon>Eubacteriales</taxon>
        <taxon>Clostridiaceae</taxon>
        <taxon>Clostridium</taxon>
    </lineage>
</organism>
<protein>
    <submittedName>
        <fullName evidence="1">Uncharacterized protein</fullName>
    </submittedName>
</protein>
<reference evidence="1 2" key="1">
    <citation type="submission" date="2016-11" db="EMBL/GenBank/DDBJ databases">
        <authorList>
            <person name="Jaros S."/>
            <person name="Januszkiewicz K."/>
            <person name="Wedrychowicz H."/>
        </authorList>
    </citation>
    <scope>NUCLEOTIDE SEQUENCE [LARGE SCALE GENOMIC DNA]</scope>
    <source>
        <strain evidence="1 2">DSM 21864</strain>
    </source>
</reference>
<dbReference type="STRING" id="1121298.SAMN05444401_3564"/>
<evidence type="ECO:0000313" key="2">
    <source>
        <dbReference type="Proteomes" id="UP000184080"/>
    </source>
</evidence>
<evidence type="ECO:0000313" key="1">
    <source>
        <dbReference type="EMBL" id="SHJ64751.1"/>
    </source>
</evidence>
<sequence>MAGFSNREELQDLLLDETQEVVQEVIYGTGLKDMSMEEARNKLIALSNKIYNYRKLNPKEC</sequence>
<proteinExistence type="predicted"/>
<name>A0A1M6L0L8_9CLOT</name>
<dbReference type="AlphaFoldDB" id="A0A1M6L0L8"/>
<dbReference type="Proteomes" id="UP000184080">
    <property type="component" value="Unassembled WGS sequence"/>
</dbReference>
<dbReference type="RefSeq" id="WP_073009848.1">
    <property type="nucleotide sequence ID" value="NZ_FQZO01000006.1"/>
</dbReference>
<gene>
    <name evidence="1" type="ORF">SAMN05444401_3564</name>
</gene>
<accession>A0A1M6L0L8</accession>
<dbReference type="EMBL" id="FQZO01000006">
    <property type="protein sequence ID" value="SHJ64751.1"/>
    <property type="molecule type" value="Genomic_DNA"/>
</dbReference>